<dbReference type="EMBL" id="MU268131">
    <property type="protein sequence ID" value="KAH7905743.1"/>
    <property type="molecule type" value="Genomic_DNA"/>
</dbReference>
<dbReference type="Proteomes" id="UP000790377">
    <property type="component" value="Unassembled WGS sequence"/>
</dbReference>
<organism evidence="1 2">
    <name type="scientific">Hygrophoropsis aurantiaca</name>
    <dbReference type="NCBI Taxonomy" id="72124"/>
    <lineage>
        <taxon>Eukaryota</taxon>
        <taxon>Fungi</taxon>
        <taxon>Dikarya</taxon>
        <taxon>Basidiomycota</taxon>
        <taxon>Agaricomycotina</taxon>
        <taxon>Agaricomycetes</taxon>
        <taxon>Agaricomycetidae</taxon>
        <taxon>Boletales</taxon>
        <taxon>Coniophorineae</taxon>
        <taxon>Hygrophoropsidaceae</taxon>
        <taxon>Hygrophoropsis</taxon>
    </lineage>
</organism>
<protein>
    <submittedName>
        <fullName evidence="1">Uncharacterized protein</fullName>
    </submittedName>
</protein>
<accession>A0ACB7ZZG0</accession>
<gene>
    <name evidence="1" type="ORF">BJ138DRAFT_727480</name>
</gene>
<name>A0ACB7ZZG0_9AGAM</name>
<proteinExistence type="predicted"/>
<reference evidence="1" key="1">
    <citation type="journal article" date="2021" name="New Phytol.">
        <title>Evolutionary innovations through gain and loss of genes in the ectomycorrhizal Boletales.</title>
        <authorList>
            <person name="Wu G."/>
            <person name="Miyauchi S."/>
            <person name="Morin E."/>
            <person name="Kuo A."/>
            <person name="Drula E."/>
            <person name="Varga T."/>
            <person name="Kohler A."/>
            <person name="Feng B."/>
            <person name="Cao Y."/>
            <person name="Lipzen A."/>
            <person name="Daum C."/>
            <person name="Hundley H."/>
            <person name="Pangilinan J."/>
            <person name="Johnson J."/>
            <person name="Barry K."/>
            <person name="LaButti K."/>
            <person name="Ng V."/>
            <person name="Ahrendt S."/>
            <person name="Min B."/>
            <person name="Choi I.G."/>
            <person name="Park H."/>
            <person name="Plett J.M."/>
            <person name="Magnuson J."/>
            <person name="Spatafora J.W."/>
            <person name="Nagy L.G."/>
            <person name="Henrissat B."/>
            <person name="Grigoriev I.V."/>
            <person name="Yang Z.L."/>
            <person name="Xu J."/>
            <person name="Martin F.M."/>
        </authorList>
    </citation>
    <scope>NUCLEOTIDE SEQUENCE</scope>
    <source>
        <strain evidence="1">ATCC 28755</strain>
    </source>
</reference>
<evidence type="ECO:0000313" key="1">
    <source>
        <dbReference type="EMBL" id="KAH7905743.1"/>
    </source>
</evidence>
<comment type="caution">
    <text evidence="1">The sequence shown here is derived from an EMBL/GenBank/DDBJ whole genome shotgun (WGS) entry which is preliminary data.</text>
</comment>
<evidence type="ECO:0000313" key="2">
    <source>
        <dbReference type="Proteomes" id="UP000790377"/>
    </source>
</evidence>
<sequence>MGSPEDIKSKAIDAIEAEGRAVVLSYMSRLPIVGTLVRSVSASKDASSSIVSETSPLLGEALRASKDPKAYAEQRLQGFATRLVAPIALDNNAAEQSLLMKILVEIFVLGKFASGFLFTHIQEHSLLIAPTVSLGHLSTTDLAASTIGGAAASMTGYSIVQGFISALDDLLRSSPDHRTSQMWCARTALITAIALIPITNIWLIYSERILLYLGQSPEVATLAGDFLGVAALGMPAYAVSEIAKRYLASQGLSAIHTRILTTMAPLNMLMNYLLVDGPIPVLRLGFAGAPLSTALSHNAIAVSLVLYIAQRAVKSAFLAYGPHSTQIADGSSGAVVESSEINHSGSPPPCFWHGMLELASAGIAGVGRSASQLWSKDLGGLAASVLGPNALATQAVLLTTATTLHQAPRSLGDASSDRMKKWLSRGDVQRAKIAAVVALVGTIIAVIAISNILLVSSGVWGEMFNKDPLVLQSVAAVIPFIAMFQAVHGLGVWIDGSLKAIGKSAVYPALNASGDYFIGIPLGLYLAFFRHWGLSGLWTGLIVSLLYSWVVAGVALLTSDWSAAASTTEDSAAPAEMVETHVPEPEPTTGFGEHIEQGW</sequence>
<keyword evidence="2" id="KW-1185">Reference proteome</keyword>